<dbReference type="PANTHER" id="PTHR43685">
    <property type="entry name" value="GLYCOSYLTRANSFERASE"/>
    <property type="match status" value="1"/>
</dbReference>
<name>A0ABS5G717_9BRAD</name>
<accession>A0ABS5G717</accession>
<protein>
    <submittedName>
        <fullName evidence="2">Glycosyltransferase family 2 protein</fullName>
    </submittedName>
</protein>
<sequence length="355" mass="38599">MTMTTSPAASPTATLVVPNFNHAHYLPESLGSIVRQTRAPDRVIIIDDCSTDHSIEVISRFLADRPSWQLIRHEKNQGVVRGQNEALAIADTDWIGFLGADDALHPRYLERAMAHAADHPDAGLIVACCEIIGPNGASGRRMLRPMMLPAALSTMLTPADVGRILRVGDNYFSGTTSLYRRGALQALGGFDVKLGSFSDAFLARRLALTFGCYFIAEILGYWRIHGQNYSTATATDPRSLDAKLKEIGALITDSGLFPDNYAALFARRNRFGAVRMVLGSETAPSAKAERAAALLDGTSFDRHLLQSLLRLGAGGRLAALAWVTLRTRPMSLTRLVAQRRARRAIVSATPGYRAP</sequence>
<feature type="domain" description="Glycosyltransferase 2-like" evidence="1">
    <location>
        <begin position="15"/>
        <end position="187"/>
    </location>
</feature>
<gene>
    <name evidence="2" type="ORF">JQ619_15180</name>
</gene>
<evidence type="ECO:0000313" key="3">
    <source>
        <dbReference type="Proteomes" id="UP001314635"/>
    </source>
</evidence>
<dbReference type="CDD" id="cd00761">
    <property type="entry name" value="Glyco_tranf_GTA_type"/>
    <property type="match status" value="1"/>
</dbReference>
<dbReference type="SUPFAM" id="SSF53448">
    <property type="entry name" value="Nucleotide-diphospho-sugar transferases"/>
    <property type="match status" value="1"/>
</dbReference>
<dbReference type="PANTHER" id="PTHR43685:SF11">
    <property type="entry name" value="GLYCOSYLTRANSFERASE TAGX-RELATED"/>
    <property type="match status" value="1"/>
</dbReference>
<keyword evidence="3" id="KW-1185">Reference proteome</keyword>
<dbReference type="EMBL" id="JAFCLK010000013">
    <property type="protein sequence ID" value="MBR1137115.1"/>
    <property type="molecule type" value="Genomic_DNA"/>
</dbReference>
<reference evidence="3" key="1">
    <citation type="journal article" date="2021" name="ISME J.">
        <title>Evolutionary origin and ecological implication of a unique nif island in free-living Bradyrhizobium lineages.</title>
        <authorList>
            <person name="Tao J."/>
        </authorList>
    </citation>
    <scope>NUCLEOTIDE SEQUENCE [LARGE SCALE GENOMIC DNA]</scope>
    <source>
        <strain evidence="3">SZCCT0094</strain>
    </source>
</reference>
<evidence type="ECO:0000313" key="2">
    <source>
        <dbReference type="EMBL" id="MBR1137115.1"/>
    </source>
</evidence>
<organism evidence="2 3">
    <name type="scientific">Bradyrhizobium denitrificans</name>
    <dbReference type="NCBI Taxonomy" id="2734912"/>
    <lineage>
        <taxon>Bacteria</taxon>
        <taxon>Pseudomonadati</taxon>
        <taxon>Pseudomonadota</taxon>
        <taxon>Alphaproteobacteria</taxon>
        <taxon>Hyphomicrobiales</taxon>
        <taxon>Nitrobacteraceae</taxon>
        <taxon>Bradyrhizobium</taxon>
    </lineage>
</organism>
<evidence type="ECO:0000259" key="1">
    <source>
        <dbReference type="Pfam" id="PF00535"/>
    </source>
</evidence>
<dbReference type="RefSeq" id="WP_172241094.1">
    <property type="nucleotide sequence ID" value="NZ_JABFDP010000030.1"/>
</dbReference>
<dbReference type="Proteomes" id="UP001314635">
    <property type="component" value="Unassembled WGS sequence"/>
</dbReference>
<dbReference type="InterPro" id="IPR001173">
    <property type="entry name" value="Glyco_trans_2-like"/>
</dbReference>
<dbReference type="Gene3D" id="3.90.550.10">
    <property type="entry name" value="Spore Coat Polysaccharide Biosynthesis Protein SpsA, Chain A"/>
    <property type="match status" value="1"/>
</dbReference>
<dbReference type="InterPro" id="IPR029044">
    <property type="entry name" value="Nucleotide-diphossugar_trans"/>
</dbReference>
<proteinExistence type="predicted"/>
<comment type="caution">
    <text evidence="2">The sequence shown here is derived from an EMBL/GenBank/DDBJ whole genome shotgun (WGS) entry which is preliminary data.</text>
</comment>
<dbReference type="InterPro" id="IPR050834">
    <property type="entry name" value="Glycosyltransf_2"/>
</dbReference>
<dbReference type="Pfam" id="PF00535">
    <property type="entry name" value="Glycos_transf_2"/>
    <property type="match status" value="1"/>
</dbReference>